<dbReference type="PANTHER" id="PTHR22748:SF19">
    <property type="entry name" value="ENDONUCLEASE_EXONUCLEASE_PHOSPHATASE DOMAIN-CONTAINING PROTEIN"/>
    <property type="match status" value="1"/>
</dbReference>
<evidence type="ECO:0000313" key="7">
    <source>
        <dbReference type="Proteomes" id="UP000288805"/>
    </source>
</evidence>
<comment type="cofactor">
    <cofactor evidence="4">
        <name>Mg(2+)</name>
        <dbReference type="ChEBI" id="CHEBI:18420"/>
    </cofactor>
    <cofactor evidence="4">
        <name>Mn(2+)</name>
        <dbReference type="ChEBI" id="CHEBI:29035"/>
    </cofactor>
    <text evidence="4">Probably binds two magnesium or manganese ions per subunit.</text>
</comment>
<feature type="binding site" evidence="4">
    <location>
        <position position="152"/>
    </location>
    <ligand>
        <name>Mg(2+)</name>
        <dbReference type="ChEBI" id="CHEBI:18420"/>
        <label>1</label>
    </ligand>
</feature>
<feature type="region of interest" description="Disordered" evidence="5">
    <location>
        <begin position="1"/>
        <end position="28"/>
    </location>
</feature>
<reference evidence="6 7" key="1">
    <citation type="journal article" date="2018" name="PLoS Genet.">
        <title>Population sequencing reveals clonal diversity and ancestral inbreeding in the grapevine cultivar Chardonnay.</title>
        <authorList>
            <person name="Roach M.J."/>
            <person name="Johnson D.L."/>
            <person name="Bohlmann J."/>
            <person name="van Vuuren H.J."/>
            <person name="Jones S.J."/>
            <person name="Pretorius I.S."/>
            <person name="Schmidt S.A."/>
            <person name="Borneman A.R."/>
        </authorList>
    </citation>
    <scope>NUCLEOTIDE SEQUENCE [LARGE SCALE GENOMIC DNA]</scope>
    <source>
        <strain evidence="7">cv. Chardonnay</strain>
        <tissue evidence="6">Leaf</tissue>
    </source>
</reference>
<dbReference type="GO" id="GO:0004518">
    <property type="term" value="F:nuclease activity"/>
    <property type="evidence" value="ECO:0007669"/>
    <property type="project" value="InterPro"/>
</dbReference>
<dbReference type="GO" id="GO:0016787">
    <property type="term" value="F:hydrolase activity"/>
    <property type="evidence" value="ECO:0007669"/>
    <property type="project" value="UniProtKB-KW"/>
</dbReference>
<keyword evidence="2" id="KW-0378">Hydrolase</keyword>
<evidence type="ECO:0000256" key="2">
    <source>
        <dbReference type="ARBA" id="ARBA00022801"/>
    </source>
</evidence>
<accession>A0A438K6B7</accession>
<dbReference type="Proteomes" id="UP000288805">
    <property type="component" value="Unassembled WGS sequence"/>
</dbReference>
<organism evidence="6 7">
    <name type="scientific">Vitis vinifera</name>
    <name type="common">Grape</name>
    <dbReference type="NCBI Taxonomy" id="29760"/>
    <lineage>
        <taxon>Eukaryota</taxon>
        <taxon>Viridiplantae</taxon>
        <taxon>Streptophyta</taxon>
        <taxon>Embryophyta</taxon>
        <taxon>Tracheophyta</taxon>
        <taxon>Spermatophyta</taxon>
        <taxon>Magnoliopsida</taxon>
        <taxon>eudicotyledons</taxon>
        <taxon>Gunneridae</taxon>
        <taxon>Pentapetalae</taxon>
        <taxon>rosids</taxon>
        <taxon>Vitales</taxon>
        <taxon>Vitaceae</taxon>
        <taxon>Viteae</taxon>
        <taxon>Vitis</taxon>
    </lineage>
</organism>
<dbReference type="InterPro" id="IPR004808">
    <property type="entry name" value="AP_endonuc_1"/>
</dbReference>
<dbReference type="SUPFAM" id="SSF56219">
    <property type="entry name" value="DNase I-like"/>
    <property type="match status" value="1"/>
</dbReference>
<name>A0A438K6B7_VITVI</name>
<dbReference type="GO" id="GO:0006281">
    <property type="term" value="P:DNA repair"/>
    <property type="evidence" value="ECO:0007669"/>
    <property type="project" value="InterPro"/>
</dbReference>
<dbReference type="Gene3D" id="3.60.10.10">
    <property type="entry name" value="Endonuclease/exonuclease/phosphatase"/>
    <property type="match status" value="1"/>
</dbReference>
<keyword evidence="4" id="KW-0464">Manganese</keyword>
<sequence>MGNSVEYPVAWQSEGRRDAAEGDTKGWSFFHPSRRGYPKVSGKELQTPPLHIVAAGEGEKIKSPWKSNDSKRGTVSASRKERELKKLVSTINYDGLAGREAEEGELGRQITLFLMKLKIMSWNVRGLHDPDKRMVIKTMVRKYKPDLVCFQETKMKEMSDRIGFVWVFSGLYGPCNGKERREMWEELAAVKGLVGRLGGKDVGAMQVLLPRPVSDHWPILLDCGGMRTGKSPFRFENMWLRVEGFMDKGCSVSKEEELREGIGSYFKSLFEEPRVRRPDVESSLFKTLDALDNETLEGHFSEEGYKAISELGGDKAPGPDGFTLAFWKFVGRSWEGK</sequence>
<evidence type="ECO:0000256" key="5">
    <source>
        <dbReference type="SAM" id="MobiDB-lite"/>
    </source>
</evidence>
<keyword evidence="1 4" id="KW-0479">Metal-binding</keyword>
<dbReference type="PANTHER" id="PTHR22748">
    <property type="entry name" value="AP ENDONUCLEASE"/>
    <property type="match status" value="1"/>
</dbReference>
<dbReference type="GO" id="GO:0046872">
    <property type="term" value="F:metal ion binding"/>
    <property type="evidence" value="ECO:0007669"/>
    <property type="project" value="UniProtKB-KW"/>
</dbReference>
<feature type="compositionally biased region" description="Basic and acidic residues" evidence="5">
    <location>
        <begin position="14"/>
        <end position="24"/>
    </location>
</feature>
<evidence type="ECO:0000256" key="1">
    <source>
        <dbReference type="ARBA" id="ARBA00022723"/>
    </source>
</evidence>
<comment type="caution">
    <text evidence="6">The sequence shown here is derived from an EMBL/GenBank/DDBJ whole genome shotgun (WGS) entry which is preliminary data.</text>
</comment>
<proteinExistence type="predicted"/>
<protein>
    <recommendedName>
        <fullName evidence="8">Endonuclease/exonuclease/phosphatase domain-containing protein</fullName>
    </recommendedName>
</protein>
<dbReference type="AlphaFoldDB" id="A0A438K6B7"/>
<evidence type="ECO:0000256" key="4">
    <source>
        <dbReference type="PIRSR" id="PIRSR604808-2"/>
    </source>
</evidence>
<evidence type="ECO:0000313" key="6">
    <source>
        <dbReference type="EMBL" id="RVX16749.1"/>
    </source>
</evidence>
<dbReference type="InterPro" id="IPR036691">
    <property type="entry name" value="Endo/exonu/phosph_ase_sf"/>
</dbReference>
<dbReference type="EMBL" id="QGNW01000015">
    <property type="protein sequence ID" value="RVX16749.1"/>
    <property type="molecule type" value="Genomic_DNA"/>
</dbReference>
<evidence type="ECO:0000256" key="3">
    <source>
        <dbReference type="ARBA" id="ARBA00022842"/>
    </source>
</evidence>
<gene>
    <name evidence="6" type="ORF">CK203_006241</name>
</gene>
<keyword evidence="3 4" id="KW-0460">Magnesium</keyword>
<evidence type="ECO:0008006" key="8">
    <source>
        <dbReference type="Google" id="ProtNLM"/>
    </source>
</evidence>
<feature type="binding site" evidence="4">
    <location>
        <position position="123"/>
    </location>
    <ligand>
        <name>Mg(2+)</name>
        <dbReference type="ChEBI" id="CHEBI:18420"/>
        <label>1</label>
    </ligand>
</feature>